<dbReference type="RefSeq" id="WP_064933994.1">
    <property type="nucleotide sequence ID" value="NZ_LZSO01000031.1"/>
</dbReference>
<dbReference type="Gene3D" id="3.40.50.720">
    <property type="entry name" value="NAD(P)-binding Rossmann-like Domain"/>
    <property type="match status" value="1"/>
</dbReference>
<dbReference type="InterPro" id="IPR036291">
    <property type="entry name" value="NAD(P)-bd_dom_sf"/>
</dbReference>
<comment type="similarity">
    <text evidence="1">Belongs to the short-chain dehydrogenases/reductases (SDR) family.</text>
</comment>
<organism evidence="5 6">
    <name type="scientific">Mycolicibacterium peregrinum</name>
    <name type="common">Mycobacterium peregrinum</name>
    <dbReference type="NCBI Taxonomy" id="43304"/>
    <lineage>
        <taxon>Bacteria</taxon>
        <taxon>Bacillati</taxon>
        <taxon>Actinomycetota</taxon>
        <taxon>Actinomycetes</taxon>
        <taxon>Mycobacteriales</taxon>
        <taxon>Mycobacteriaceae</taxon>
        <taxon>Mycolicibacterium</taxon>
    </lineage>
</organism>
<dbReference type="Proteomes" id="UP000093902">
    <property type="component" value="Unassembled WGS sequence"/>
</dbReference>
<evidence type="ECO:0000259" key="4">
    <source>
        <dbReference type="SMART" id="SM00822"/>
    </source>
</evidence>
<sequence>MSAHEGSSVVVTGGASGIGREVARRFAAEGARVVVADLDEVGAKAVAAEFGDNGRPIRCDVTERGSVESAIALAVDEFGRLDVMVNNAGVCTLGPLHLLDDRDFDRMIAVNLKGTFRGIRAAVSHMPSGGAIINVASTAGLNGAPLLGGYGATKAGIINMTKTAAAELRPLGIRVNCVCPALVETPFSDALVIGFEAATGASAQAYFSEKQGRIGQPEDVAKVVLHLASQEAGWVTGVAYPVDGGLMAASI</sequence>
<dbReference type="FunFam" id="3.40.50.720:FF:000084">
    <property type="entry name" value="Short-chain dehydrogenase reductase"/>
    <property type="match status" value="1"/>
</dbReference>
<dbReference type="PRINTS" id="PR00080">
    <property type="entry name" value="SDRFAMILY"/>
</dbReference>
<proteinExistence type="inferred from homology"/>
<evidence type="ECO:0000256" key="3">
    <source>
        <dbReference type="ARBA" id="ARBA00023027"/>
    </source>
</evidence>
<dbReference type="InterPro" id="IPR002347">
    <property type="entry name" value="SDR_fam"/>
</dbReference>
<accession>A0A1A0QYA4</accession>
<dbReference type="CDD" id="cd05233">
    <property type="entry name" value="SDR_c"/>
    <property type="match status" value="1"/>
</dbReference>
<dbReference type="OrthoDB" id="286404at2"/>
<name>A0A1A0QYA4_MYCPR</name>
<dbReference type="SMART" id="SM00822">
    <property type="entry name" value="PKS_KR"/>
    <property type="match status" value="1"/>
</dbReference>
<evidence type="ECO:0000256" key="1">
    <source>
        <dbReference type="ARBA" id="ARBA00006484"/>
    </source>
</evidence>
<protein>
    <submittedName>
        <fullName evidence="5">Short-chain dehydrogenase</fullName>
    </submittedName>
</protein>
<dbReference type="InterPro" id="IPR020904">
    <property type="entry name" value="Sc_DH/Rdtase_CS"/>
</dbReference>
<comment type="caution">
    <text evidence="5">The sequence shown here is derived from an EMBL/GenBank/DDBJ whole genome shotgun (WGS) entry which is preliminary data.</text>
</comment>
<dbReference type="EMBL" id="LZSO01000031">
    <property type="protein sequence ID" value="OBB27175.1"/>
    <property type="molecule type" value="Genomic_DNA"/>
</dbReference>
<evidence type="ECO:0000313" key="6">
    <source>
        <dbReference type="Proteomes" id="UP000093902"/>
    </source>
</evidence>
<dbReference type="Pfam" id="PF13561">
    <property type="entry name" value="adh_short_C2"/>
    <property type="match status" value="1"/>
</dbReference>
<evidence type="ECO:0000313" key="5">
    <source>
        <dbReference type="EMBL" id="OBB27175.1"/>
    </source>
</evidence>
<dbReference type="InterPro" id="IPR057326">
    <property type="entry name" value="KR_dom"/>
</dbReference>
<keyword evidence="2" id="KW-0560">Oxidoreductase</keyword>
<dbReference type="PROSITE" id="PS00061">
    <property type="entry name" value="ADH_SHORT"/>
    <property type="match status" value="1"/>
</dbReference>
<dbReference type="PRINTS" id="PR00081">
    <property type="entry name" value="GDHRDH"/>
</dbReference>
<dbReference type="AlphaFoldDB" id="A0A1A0QYA4"/>
<evidence type="ECO:0000256" key="2">
    <source>
        <dbReference type="ARBA" id="ARBA00023002"/>
    </source>
</evidence>
<gene>
    <name evidence="5" type="ORF">A5792_25535</name>
</gene>
<dbReference type="GO" id="GO:0016491">
    <property type="term" value="F:oxidoreductase activity"/>
    <property type="evidence" value="ECO:0007669"/>
    <property type="project" value="UniProtKB-KW"/>
</dbReference>
<dbReference type="PANTHER" id="PTHR24321:SF8">
    <property type="entry name" value="ESTRADIOL 17-BETA-DEHYDROGENASE 8-RELATED"/>
    <property type="match status" value="1"/>
</dbReference>
<dbReference type="PANTHER" id="PTHR24321">
    <property type="entry name" value="DEHYDROGENASES, SHORT CHAIN"/>
    <property type="match status" value="1"/>
</dbReference>
<feature type="domain" description="Ketoreductase" evidence="4">
    <location>
        <begin position="7"/>
        <end position="185"/>
    </location>
</feature>
<keyword evidence="3" id="KW-0520">NAD</keyword>
<dbReference type="SUPFAM" id="SSF51735">
    <property type="entry name" value="NAD(P)-binding Rossmann-fold domains"/>
    <property type="match status" value="1"/>
</dbReference>
<dbReference type="NCBIfam" id="NF005559">
    <property type="entry name" value="PRK07231.1"/>
    <property type="match status" value="1"/>
</dbReference>
<reference evidence="6" key="1">
    <citation type="submission" date="2016-06" db="EMBL/GenBank/DDBJ databases">
        <authorList>
            <person name="Sutton G."/>
            <person name="Brinkac L."/>
            <person name="Sanka R."/>
            <person name="Adams M."/>
            <person name="Lau E."/>
            <person name="Mehaffy C."/>
            <person name="Tameris M."/>
            <person name="Hatherill M."/>
            <person name="Hanekom W."/>
            <person name="Mahomed H."/>
            <person name="Mcshane H."/>
        </authorList>
    </citation>
    <scope>NUCLEOTIDE SEQUENCE [LARGE SCALE GENOMIC DNA]</scope>
    <source>
        <strain evidence="6">852002-51209_SCH5440388</strain>
    </source>
</reference>